<evidence type="ECO:0000256" key="4">
    <source>
        <dbReference type="ARBA" id="ARBA00023242"/>
    </source>
</evidence>
<proteinExistence type="inferred from homology"/>
<dbReference type="InterPro" id="IPR023780">
    <property type="entry name" value="Chromo_domain"/>
</dbReference>
<feature type="region of interest" description="Disordered" evidence="5">
    <location>
        <begin position="97"/>
        <end position="287"/>
    </location>
</feature>
<dbReference type="GO" id="GO:0005634">
    <property type="term" value="C:nucleus"/>
    <property type="evidence" value="ECO:0007669"/>
    <property type="project" value="UniProtKB-SubCell"/>
</dbReference>
<comment type="caution">
    <text evidence="7">The sequence shown here is derived from an EMBL/GenBank/DDBJ whole genome shotgun (WGS) entry which is preliminary data.</text>
</comment>
<protein>
    <recommendedName>
        <fullName evidence="6">Chromo domain-containing protein</fullName>
    </recommendedName>
</protein>
<dbReference type="Pfam" id="PF00385">
    <property type="entry name" value="Chromo"/>
    <property type="match status" value="1"/>
</dbReference>
<comment type="subcellular location">
    <subcellularLocation>
        <location evidence="1">Nucleus</location>
    </subcellularLocation>
</comment>
<keyword evidence="8" id="KW-1185">Reference proteome</keyword>
<feature type="compositionally biased region" description="Basic residues" evidence="5">
    <location>
        <begin position="171"/>
        <end position="180"/>
    </location>
</feature>
<gene>
    <name evidence="7" type="ORF">CAMP_LOCUS4285</name>
</gene>
<dbReference type="InterPro" id="IPR000953">
    <property type="entry name" value="Chromo/chromo_shadow_dom"/>
</dbReference>
<dbReference type="SMART" id="SM00298">
    <property type="entry name" value="CHROMO"/>
    <property type="match status" value="1"/>
</dbReference>
<dbReference type="EMBL" id="CANHGI010000002">
    <property type="protein sequence ID" value="CAI5441648.1"/>
    <property type="molecule type" value="Genomic_DNA"/>
</dbReference>
<dbReference type="InterPro" id="IPR016197">
    <property type="entry name" value="Chromo-like_dom_sf"/>
</dbReference>
<evidence type="ECO:0000313" key="8">
    <source>
        <dbReference type="Proteomes" id="UP001152747"/>
    </source>
</evidence>
<feature type="compositionally biased region" description="Basic and acidic residues" evidence="5">
    <location>
        <begin position="97"/>
        <end position="114"/>
    </location>
</feature>
<comment type="similarity">
    <text evidence="2">Belongs to the TRIAP1/MDM35 family.</text>
</comment>
<dbReference type="OrthoDB" id="337270at2759"/>
<dbReference type="InterPro" id="IPR007918">
    <property type="entry name" value="MDM35_apoptosis"/>
</dbReference>
<evidence type="ECO:0000259" key="6">
    <source>
        <dbReference type="PROSITE" id="PS50013"/>
    </source>
</evidence>
<keyword evidence="4" id="KW-0539">Nucleus</keyword>
<dbReference type="PROSITE" id="PS51808">
    <property type="entry name" value="CHCH"/>
    <property type="match status" value="1"/>
</dbReference>
<feature type="compositionally biased region" description="Basic and acidic residues" evidence="5">
    <location>
        <begin position="12"/>
        <end position="23"/>
    </location>
</feature>
<accession>A0A9P1IB77</accession>
<reference evidence="7" key="1">
    <citation type="submission" date="2022-11" db="EMBL/GenBank/DDBJ databases">
        <authorList>
            <person name="Kikuchi T."/>
        </authorList>
    </citation>
    <scope>NUCLEOTIDE SEQUENCE</scope>
    <source>
        <strain evidence="7">PS1010</strain>
    </source>
</reference>
<dbReference type="PROSITE" id="PS50013">
    <property type="entry name" value="CHROMO_2"/>
    <property type="match status" value="1"/>
</dbReference>
<feature type="compositionally biased region" description="Basic and acidic residues" evidence="5">
    <location>
        <begin position="181"/>
        <end position="202"/>
    </location>
</feature>
<organism evidence="7 8">
    <name type="scientific">Caenorhabditis angaria</name>
    <dbReference type="NCBI Taxonomy" id="860376"/>
    <lineage>
        <taxon>Eukaryota</taxon>
        <taxon>Metazoa</taxon>
        <taxon>Ecdysozoa</taxon>
        <taxon>Nematoda</taxon>
        <taxon>Chromadorea</taxon>
        <taxon>Rhabditida</taxon>
        <taxon>Rhabditina</taxon>
        <taxon>Rhabditomorpha</taxon>
        <taxon>Rhabditoidea</taxon>
        <taxon>Rhabditidae</taxon>
        <taxon>Peloderinae</taxon>
        <taxon>Caenorhabditis</taxon>
    </lineage>
</organism>
<feature type="compositionally biased region" description="Basic and acidic residues" evidence="5">
    <location>
        <begin position="262"/>
        <end position="271"/>
    </location>
</feature>
<dbReference type="PANTHER" id="PTHR22812">
    <property type="entry name" value="CHROMOBOX PROTEIN"/>
    <property type="match status" value="1"/>
</dbReference>
<name>A0A9P1IB77_9PELO</name>
<feature type="compositionally biased region" description="Basic and acidic residues" evidence="5">
    <location>
        <begin position="149"/>
        <end position="158"/>
    </location>
</feature>
<evidence type="ECO:0000256" key="2">
    <source>
        <dbReference type="ARBA" id="ARBA00006196"/>
    </source>
</evidence>
<keyword evidence="3" id="KW-1015">Disulfide bond</keyword>
<feature type="compositionally biased region" description="Basic and acidic residues" evidence="5">
    <location>
        <begin position="129"/>
        <end position="142"/>
    </location>
</feature>
<evidence type="ECO:0000256" key="1">
    <source>
        <dbReference type="ARBA" id="ARBA00004123"/>
    </source>
</evidence>
<evidence type="ECO:0000313" key="7">
    <source>
        <dbReference type="EMBL" id="CAI5441648.1"/>
    </source>
</evidence>
<sequence>MSESPERGNTPDLDRLVPKNHESDSDEGPLPSAAEGKSDEVYEVQKILEHILSTDGFFLKVRWEGYGEDEDSWEPETDLKECAGEIVKEYMSKLTEKERRTISKFKRDMEAKELAKKKKSTTPKSKANNKKENKTNARIKEEIDSDNETPEKKSKYVESDDSFSEDTTPKNKSRTKKRGKSREDSFEPTEKKSRKTEKERKTVTTKAALKQYPSSARQAAIKHRQTWLNDSDSSDNEREEPNENSTSFDDEIKAKVQTKKRERAEKKEESQVMKVKKTEKRKLNEDREEKVIGKEGAAEMVLQLTNTSENDQEARNGESSEWNIEGITQHIGEDNKTIIVLLANSSTGEKKAVSAYEGYKLAGWNLCKWLINRNANRMSDRHMSSIFPECDQLKQIYDKCFTEFFQKFITPNYRHQYAVNPCERLHEVYKQCVEERLANQRPFEIDLDEIRKEYLNSEKDDLKDRQK</sequence>
<dbReference type="Pfam" id="PF05254">
    <property type="entry name" value="UPF0203"/>
    <property type="match status" value="1"/>
</dbReference>
<evidence type="ECO:0000256" key="3">
    <source>
        <dbReference type="ARBA" id="ARBA00023157"/>
    </source>
</evidence>
<dbReference type="Proteomes" id="UP001152747">
    <property type="component" value="Unassembled WGS sequence"/>
</dbReference>
<dbReference type="CDD" id="cd00024">
    <property type="entry name" value="CD_CSD"/>
    <property type="match status" value="1"/>
</dbReference>
<dbReference type="PROSITE" id="PS00598">
    <property type="entry name" value="CHROMO_1"/>
    <property type="match status" value="1"/>
</dbReference>
<feature type="region of interest" description="Disordered" evidence="5">
    <location>
        <begin position="1"/>
        <end position="38"/>
    </location>
</feature>
<dbReference type="InterPro" id="IPR023779">
    <property type="entry name" value="Chromodomain_CS"/>
</dbReference>
<dbReference type="SUPFAM" id="SSF54160">
    <property type="entry name" value="Chromo domain-like"/>
    <property type="match status" value="1"/>
</dbReference>
<dbReference type="InterPro" id="IPR051219">
    <property type="entry name" value="Heterochromatin_chromo-domain"/>
</dbReference>
<dbReference type="Gene3D" id="2.40.50.40">
    <property type="match status" value="1"/>
</dbReference>
<evidence type="ECO:0000256" key="5">
    <source>
        <dbReference type="SAM" id="MobiDB-lite"/>
    </source>
</evidence>
<feature type="domain" description="Chromo" evidence="6">
    <location>
        <begin position="42"/>
        <end position="102"/>
    </location>
</feature>
<dbReference type="AlphaFoldDB" id="A0A9P1IB77"/>